<dbReference type="SUPFAM" id="SSF46689">
    <property type="entry name" value="Homeodomain-like"/>
    <property type="match status" value="1"/>
</dbReference>
<keyword evidence="2" id="KW-0597">Phosphoprotein</keyword>
<dbReference type="GO" id="GO:0004803">
    <property type="term" value="F:transposase activity"/>
    <property type="evidence" value="ECO:0007669"/>
    <property type="project" value="InterPro"/>
</dbReference>
<dbReference type="PANTHER" id="PTHR33215:SF13">
    <property type="entry name" value="PROTEIN DISTAL ANTENNA"/>
    <property type="match status" value="1"/>
</dbReference>
<dbReference type="InterPro" id="IPR009057">
    <property type="entry name" value="Homeodomain-like_sf"/>
</dbReference>
<dbReference type="InterPro" id="IPR007889">
    <property type="entry name" value="HTH_Psq"/>
</dbReference>
<evidence type="ECO:0000256" key="4">
    <source>
        <dbReference type="ARBA" id="ARBA00023163"/>
    </source>
</evidence>
<dbReference type="GO" id="GO:0006313">
    <property type="term" value="P:DNA transposition"/>
    <property type="evidence" value="ECO:0007669"/>
    <property type="project" value="InterPro"/>
</dbReference>
<dbReference type="InterPro" id="IPR002514">
    <property type="entry name" value="Transposase_8"/>
</dbReference>
<sequence length="98" mass="10921">MTSKAKRAQYTLEFKLEAVRLVKAGQSMAAVAATLGVVKQTLYNWVKADREGKLARAGTKPVSAEQMELARLRAEVARLKMERDILKKCAAYFAKESM</sequence>
<dbReference type="Proteomes" id="UP000184693">
    <property type="component" value="Unassembled WGS sequence"/>
</dbReference>
<keyword evidence="4" id="KW-0804">Transcription</keyword>
<dbReference type="EMBL" id="FSRM01000001">
    <property type="protein sequence ID" value="SIO24460.1"/>
    <property type="molecule type" value="Genomic_DNA"/>
</dbReference>
<gene>
    <name evidence="7" type="ORF">SAMN05444168_3729</name>
</gene>
<feature type="domain" description="HTH psq-type" evidence="6">
    <location>
        <begin position="1"/>
        <end position="54"/>
    </location>
</feature>
<accession>A0A1N6HXK8</accession>
<keyword evidence="3" id="KW-0805">Transcription regulation</keyword>
<keyword evidence="5" id="KW-0175">Coiled coil</keyword>
<evidence type="ECO:0000313" key="8">
    <source>
        <dbReference type="Proteomes" id="UP000184693"/>
    </source>
</evidence>
<organism evidence="7 8">
    <name type="scientific">Paraburkholderia phenazinium</name>
    <dbReference type="NCBI Taxonomy" id="60549"/>
    <lineage>
        <taxon>Bacteria</taxon>
        <taxon>Pseudomonadati</taxon>
        <taxon>Pseudomonadota</taxon>
        <taxon>Betaproteobacteria</taxon>
        <taxon>Burkholderiales</taxon>
        <taxon>Burkholderiaceae</taxon>
        <taxon>Paraburkholderia</taxon>
    </lineage>
</organism>
<proteinExistence type="predicted"/>
<dbReference type="AlphaFoldDB" id="A0A1N6HXK8"/>
<evidence type="ECO:0000256" key="1">
    <source>
        <dbReference type="ARBA" id="ARBA00022473"/>
    </source>
</evidence>
<feature type="coiled-coil region" evidence="5">
    <location>
        <begin position="62"/>
        <end position="89"/>
    </location>
</feature>
<evidence type="ECO:0000256" key="2">
    <source>
        <dbReference type="ARBA" id="ARBA00022553"/>
    </source>
</evidence>
<evidence type="ECO:0000256" key="3">
    <source>
        <dbReference type="ARBA" id="ARBA00023015"/>
    </source>
</evidence>
<name>A0A1N6HXK8_9BURK</name>
<dbReference type="InterPro" id="IPR051839">
    <property type="entry name" value="RD_transcriptional_regulator"/>
</dbReference>
<evidence type="ECO:0000256" key="5">
    <source>
        <dbReference type="SAM" id="Coils"/>
    </source>
</evidence>
<evidence type="ECO:0000259" key="6">
    <source>
        <dbReference type="PROSITE" id="PS50960"/>
    </source>
</evidence>
<dbReference type="PROSITE" id="PS50960">
    <property type="entry name" value="HTH_PSQ"/>
    <property type="match status" value="1"/>
</dbReference>
<dbReference type="GO" id="GO:0003677">
    <property type="term" value="F:DNA binding"/>
    <property type="evidence" value="ECO:0007669"/>
    <property type="project" value="InterPro"/>
</dbReference>
<evidence type="ECO:0000313" key="7">
    <source>
        <dbReference type="EMBL" id="SIO24460.1"/>
    </source>
</evidence>
<dbReference type="PANTHER" id="PTHR33215">
    <property type="entry name" value="PROTEIN DISTAL ANTENNA"/>
    <property type="match status" value="1"/>
</dbReference>
<dbReference type="Gene3D" id="1.10.10.60">
    <property type="entry name" value="Homeodomain-like"/>
    <property type="match status" value="1"/>
</dbReference>
<protein>
    <submittedName>
        <fullName evidence="7">Transposase</fullName>
    </submittedName>
</protein>
<dbReference type="Pfam" id="PF01527">
    <property type="entry name" value="HTH_Tnp_1"/>
    <property type="match status" value="1"/>
</dbReference>
<reference evidence="7 8" key="1">
    <citation type="submission" date="2016-11" db="EMBL/GenBank/DDBJ databases">
        <authorList>
            <person name="Jaros S."/>
            <person name="Januszkiewicz K."/>
            <person name="Wedrychowicz H."/>
        </authorList>
    </citation>
    <scope>NUCLEOTIDE SEQUENCE [LARGE SCALE GENOMIC DNA]</scope>
    <source>
        <strain evidence="7 8">GAS86</strain>
    </source>
</reference>
<keyword evidence="1" id="KW-0217">Developmental protein</keyword>